<accession>A0A6N8U8A2</accession>
<gene>
    <name evidence="1" type="ORF">GSF08_03200</name>
</gene>
<dbReference type="InterPro" id="IPR012505">
    <property type="entry name" value="YbbR"/>
</dbReference>
<evidence type="ECO:0008006" key="3">
    <source>
        <dbReference type="Google" id="ProtNLM"/>
    </source>
</evidence>
<dbReference type="InterPro" id="IPR053154">
    <property type="entry name" value="c-di-AMP_regulator"/>
</dbReference>
<name>A0A6N8U8A2_9FIRM</name>
<evidence type="ECO:0000313" key="2">
    <source>
        <dbReference type="Proteomes" id="UP000434036"/>
    </source>
</evidence>
<comment type="caution">
    <text evidence="1">The sequence shown here is derived from an EMBL/GenBank/DDBJ whole genome shotgun (WGS) entry which is preliminary data.</text>
</comment>
<dbReference type="Gene3D" id="2.170.120.40">
    <property type="entry name" value="YbbR-like domain"/>
    <property type="match status" value="2"/>
</dbReference>
<reference evidence="1 2" key="1">
    <citation type="submission" date="2019-12" db="EMBL/GenBank/DDBJ databases">
        <authorList>
            <person name="Yang R."/>
        </authorList>
    </citation>
    <scope>NUCLEOTIDE SEQUENCE [LARGE SCALE GENOMIC DNA]</scope>
    <source>
        <strain evidence="1 2">DONG20-135</strain>
    </source>
</reference>
<dbReference type="Pfam" id="PF07949">
    <property type="entry name" value="YbbR"/>
    <property type="match status" value="3"/>
</dbReference>
<sequence>MARKKKTELSREGKTELAKSIAEKGQKFTRTYANVENTVAKFFRWISTWVDKILFNQKHGKAVALVLAVLLYMVVNAGDDSSNIFATNKSTTTIDNIPVSTVVSNEVYEVSGLPESVSAVVVGELSDIQLLNSQKNFQVVADLSEFTEGTHEVTLKPVNFSPRVKVTLNPSTAMVTIKRKTSKVFTLGYDFVNTDKMDKIYSLGKPEFEQGEVIVHASQETVDKIAFVKALIDVSGVTKTFETEAEIVAYDQNGNRIDVDILPSKMKAKVEVTTPTKDVPITVVPVGKVPNGKAIESYTLDHDSVTLYGPKEVLDEISELQIQLPASTLNGDKTVPMPIILPTGVTKASIQRVNIEVKLADREETTIKNIPIAFKNNKKGFQVATENKEDAYADVIVSGAKKVLDKLKAEDISVYFDLSKVTQPGTQEVPLLVSGKNKLVSYSLSKSSIKIKLVLPD</sequence>
<protein>
    <recommendedName>
        <fullName evidence="3">YbbR-like domain-containing protein</fullName>
    </recommendedName>
</protein>
<organism evidence="1 2">
    <name type="scientific">Copranaerobaculum intestinale</name>
    <dbReference type="NCBI Taxonomy" id="2692629"/>
    <lineage>
        <taxon>Bacteria</taxon>
        <taxon>Bacillati</taxon>
        <taxon>Bacillota</taxon>
        <taxon>Erysipelotrichia</taxon>
        <taxon>Erysipelotrichales</taxon>
        <taxon>Erysipelotrichaceae</taxon>
        <taxon>Copranaerobaculum</taxon>
    </lineage>
</organism>
<proteinExistence type="predicted"/>
<dbReference type="Gene3D" id="2.170.120.30">
    <property type="match status" value="2"/>
</dbReference>
<dbReference type="PANTHER" id="PTHR37804">
    <property type="entry name" value="CDAA REGULATORY PROTEIN CDAR"/>
    <property type="match status" value="1"/>
</dbReference>
<dbReference type="AlphaFoldDB" id="A0A6N8U8A2"/>
<keyword evidence="2" id="KW-1185">Reference proteome</keyword>
<evidence type="ECO:0000313" key="1">
    <source>
        <dbReference type="EMBL" id="MXQ72943.1"/>
    </source>
</evidence>
<dbReference type="Proteomes" id="UP000434036">
    <property type="component" value="Unassembled WGS sequence"/>
</dbReference>
<dbReference type="RefSeq" id="WP_160624379.1">
    <property type="nucleotide sequence ID" value="NZ_WUUQ01000001.1"/>
</dbReference>
<dbReference type="EMBL" id="WUUQ01000001">
    <property type="protein sequence ID" value="MXQ72943.1"/>
    <property type="molecule type" value="Genomic_DNA"/>
</dbReference>
<dbReference type="PANTHER" id="PTHR37804:SF1">
    <property type="entry name" value="CDAA REGULATORY PROTEIN CDAR"/>
    <property type="match status" value="1"/>
</dbReference>
<reference evidence="1 2" key="2">
    <citation type="submission" date="2020-01" db="EMBL/GenBank/DDBJ databases">
        <title>Clostridiaceae sp. nov. isolated from the gut of human by culturomics.</title>
        <authorList>
            <person name="Chang Y."/>
        </authorList>
    </citation>
    <scope>NUCLEOTIDE SEQUENCE [LARGE SCALE GENOMIC DNA]</scope>
    <source>
        <strain evidence="1 2">DONG20-135</strain>
    </source>
</reference>